<gene>
    <name evidence="2" type="ORF">SAMN05660706_101219</name>
</gene>
<dbReference type="Proteomes" id="UP000199584">
    <property type="component" value="Unassembled WGS sequence"/>
</dbReference>
<keyword evidence="1" id="KW-0812">Transmembrane</keyword>
<evidence type="ECO:0000256" key="1">
    <source>
        <dbReference type="SAM" id="Phobius"/>
    </source>
</evidence>
<name>A0A1I6CQZ5_9FIRM</name>
<sequence length="85" mass="9648">MFLAYLVLINGISFFLFGLDKRRARRKHYRVAERTLFLAAWAGGSAGALAGMYLFRHKTRRPKFTLGIPLVLLLQTTPAALLLRL</sequence>
<dbReference type="OrthoDB" id="1698854at2"/>
<accession>A0A1I6CQZ5</accession>
<dbReference type="EMBL" id="FOYM01000001">
    <property type="protein sequence ID" value="SFQ95601.1"/>
    <property type="molecule type" value="Genomic_DNA"/>
</dbReference>
<dbReference type="Pfam" id="PF06961">
    <property type="entry name" value="DUF1294"/>
    <property type="match status" value="1"/>
</dbReference>
<feature type="transmembrane region" description="Helical" evidence="1">
    <location>
        <begin position="66"/>
        <end position="83"/>
    </location>
</feature>
<feature type="transmembrane region" description="Helical" evidence="1">
    <location>
        <begin position="36"/>
        <end position="54"/>
    </location>
</feature>
<protein>
    <submittedName>
        <fullName evidence="2">Uncharacterized membrane protein YsdA, DUF1294 family</fullName>
    </submittedName>
</protein>
<keyword evidence="3" id="KW-1185">Reference proteome</keyword>
<organism evidence="2 3">
    <name type="scientific">Desulfoscipio geothermicus DSM 3669</name>
    <dbReference type="NCBI Taxonomy" id="1121426"/>
    <lineage>
        <taxon>Bacteria</taxon>
        <taxon>Bacillati</taxon>
        <taxon>Bacillota</taxon>
        <taxon>Clostridia</taxon>
        <taxon>Eubacteriales</taxon>
        <taxon>Desulfallaceae</taxon>
        <taxon>Desulfoscipio</taxon>
    </lineage>
</organism>
<keyword evidence="1" id="KW-1133">Transmembrane helix</keyword>
<reference evidence="3" key="1">
    <citation type="submission" date="2016-10" db="EMBL/GenBank/DDBJ databases">
        <authorList>
            <person name="Varghese N."/>
            <person name="Submissions S."/>
        </authorList>
    </citation>
    <scope>NUCLEOTIDE SEQUENCE [LARGE SCALE GENOMIC DNA]</scope>
    <source>
        <strain evidence="3">DSM 3669</strain>
    </source>
</reference>
<proteinExistence type="predicted"/>
<feature type="transmembrane region" description="Helical" evidence="1">
    <location>
        <begin position="6"/>
        <end position="24"/>
    </location>
</feature>
<dbReference type="RefSeq" id="WP_092481610.1">
    <property type="nucleotide sequence ID" value="NZ_FOYM01000001.1"/>
</dbReference>
<evidence type="ECO:0000313" key="3">
    <source>
        <dbReference type="Proteomes" id="UP000199584"/>
    </source>
</evidence>
<evidence type="ECO:0000313" key="2">
    <source>
        <dbReference type="EMBL" id="SFQ95601.1"/>
    </source>
</evidence>
<dbReference type="AlphaFoldDB" id="A0A1I6CQZ5"/>
<dbReference type="InterPro" id="IPR010718">
    <property type="entry name" value="DUF1294"/>
</dbReference>
<dbReference type="STRING" id="39060.SAMN05660706_101219"/>
<keyword evidence="1" id="KW-0472">Membrane</keyword>